<dbReference type="EMBL" id="JAOCDH010000009">
    <property type="protein sequence ID" value="MDH0701798.1"/>
    <property type="molecule type" value="Genomic_DNA"/>
</dbReference>
<dbReference type="SUPFAM" id="SSF55874">
    <property type="entry name" value="ATPase domain of HSP90 chaperone/DNA topoisomerase II/histidine kinase"/>
    <property type="match status" value="1"/>
</dbReference>
<dbReference type="EC" id="2.7.13.3" evidence="2"/>
<dbReference type="Gene3D" id="3.30.565.10">
    <property type="entry name" value="Histidine kinase-like ATPase, C-terminal domain"/>
    <property type="match status" value="1"/>
</dbReference>
<evidence type="ECO:0000256" key="3">
    <source>
        <dbReference type="ARBA" id="ARBA00022553"/>
    </source>
</evidence>
<keyword evidence="3" id="KW-0597">Phosphoprotein</keyword>
<protein>
    <recommendedName>
        <fullName evidence="2">histidine kinase</fullName>
        <ecNumber evidence="2">2.7.13.3</ecNumber>
    </recommendedName>
</protein>
<dbReference type="PANTHER" id="PTHR45453:SF1">
    <property type="entry name" value="PHOSPHATE REGULON SENSOR PROTEIN PHOR"/>
    <property type="match status" value="1"/>
</dbReference>
<keyword evidence="6" id="KW-0902">Two-component regulatory system</keyword>
<dbReference type="RefSeq" id="WP_279836678.1">
    <property type="nucleotide sequence ID" value="NZ_JAOCDH010000009.1"/>
</dbReference>
<dbReference type="InterPro" id="IPR036890">
    <property type="entry name" value="HATPase_C_sf"/>
</dbReference>
<dbReference type="GO" id="GO:0004721">
    <property type="term" value="F:phosphoprotein phosphatase activity"/>
    <property type="evidence" value="ECO:0007669"/>
    <property type="project" value="TreeGrafter"/>
</dbReference>
<keyword evidence="4" id="KW-0808">Transferase</keyword>
<evidence type="ECO:0000256" key="4">
    <source>
        <dbReference type="ARBA" id="ARBA00022679"/>
    </source>
</evidence>
<dbReference type="PANTHER" id="PTHR45453">
    <property type="entry name" value="PHOSPHATE REGULON SENSOR PROTEIN PHOR"/>
    <property type="match status" value="1"/>
</dbReference>
<dbReference type="GO" id="GO:0016036">
    <property type="term" value="P:cellular response to phosphate starvation"/>
    <property type="evidence" value="ECO:0007669"/>
    <property type="project" value="TreeGrafter"/>
</dbReference>
<proteinExistence type="predicted"/>
<evidence type="ECO:0000256" key="1">
    <source>
        <dbReference type="ARBA" id="ARBA00000085"/>
    </source>
</evidence>
<keyword evidence="8" id="KW-0067">ATP-binding</keyword>
<keyword evidence="5" id="KW-0418">Kinase</keyword>
<dbReference type="InterPro" id="IPR003594">
    <property type="entry name" value="HATPase_dom"/>
</dbReference>
<dbReference type="InterPro" id="IPR005467">
    <property type="entry name" value="His_kinase_dom"/>
</dbReference>
<dbReference type="Pfam" id="PF02518">
    <property type="entry name" value="HATPase_c"/>
    <property type="match status" value="1"/>
</dbReference>
<organism evidence="8 9">
    <name type="scientific">Ectopseudomonas toyotomiensis</name>
    <dbReference type="NCBI Taxonomy" id="554344"/>
    <lineage>
        <taxon>Bacteria</taxon>
        <taxon>Pseudomonadati</taxon>
        <taxon>Pseudomonadota</taxon>
        <taxon>Gammaproteobacteria</taxon>
        <taxon>Pseudomonadales</taxon>
        <taxon>Pseudomonadaceae</taxon>
        <taxon>Ectopseudomonas</taxon>
    </lineage>
</organism>
<keyword evidence="8" id="KW-0547">Nucleotide-binding</keyword>
<evidence type="ECO:0000313" key="8">
    <source>
        <dbReference type="EMBL" id="MDH0701798.1"/>
    </source>
</evidence>
<evidence type="ECO:0000259" key="7">
    <source>
        <dbReference type="PROSITE" id="PS50109"/>
    </source>
</evidence>
<dbReference type="Proteomes" id="UP001161137">
    <property type="component" value="Unassembled WGS sequence"/>
</dbReference>
<evidence type="ECO:0000256" key="2">
    <source>
        <dbReference type="ARBA" id="ARBA00012438"/>
    </source>
</evidence>
<dbReference type="InterPro" id="IPR050351">
    <property type="entry name" value="BphY/WalK/GraS-like"/>
</dbReference>
<evidence type="ECO:0000313" key="9">
    <source>
        <dbReference type="Proteomes" id="UP001161137"/>
    </source>
</evidence>
<dbReference type="PROSITE" id="PS50109">
    <property type="entry name" value="HIS_KIN"/>
    <property type="match status" value="1"/>
</dbReference>
<evidence type="ECO:0000256" key="5">
    <source>
        <dbReference type="ARBA" id="ARBA00022777"/>
    </source>
</evidence>
<gene>
    <name evidence="8" type="ORF">N5D41_09885</name>
</gene>
<dbReference type="GO" id="GO:0005524">
    <property type="term" value="F:ATP binding"/>
    <property type="evidence" value="ECO:0007669"/>
    <property type="project" value="UniProtKB-KW"/>
</dbReference>
<dbReference type="SMART" id="SM00387">
    <property type="entry name" value="HATPase_c"/>
    <property type="match status" value="1"/>
</dbReference>
<evidence type="ECO:0000256" key="6">
    <source>
        <dbReference type="ARBA" id="ARBA00023012"/>
    </source>
</evidence>
<dbReference type="GO" id="GO:0000155">
    <property type="term" value="F:phosphorelay sensor kinase activity"/>
    <property type="evidence" value="ECO:0007669"/>
    <property type="project" value="TreeGrafter"/>
</dbReference>
<dbReference type="GO" id="GO:0005886">
    <property type="term" value="C:plasma membrane"/>
    <property type="evidence" value="ECO:0007669"/>
    <property type="project" value="TreeGrafter"/>
</dbReference>
<comment type="caution">
    <text evidence="8">The sequence shown here is derived from an EMBL/GenBank/DDBJ whole genome shotgun (WGS) entry which is preliminary data.</text>
</comment>
<name>A0AA42IL56_9GAMM</name>
<accession>A0AA42IL56</accession>
<sequence>MSEQVEWAQIFERYRHLSRDFQQKFQSIQSRISSEKYGAGDATIKTVREELEELDEIFQDFNSWIYISLLEDLNEAKKNNAVGLLEISSKIKRIKIKMQKKLTSKRIRIETNFDKPLAISTYITFFEQLLNLIFENSFKYSPTDSSISVSTTNKSDSINLEISSTGPIVEGSEIKKLATKGFRAEAAISSKLPGEGYGLYNSKRIANLLGIEMSFRSSSANKFTYNGSAYCDFVVCLKIPLELIF</sequence>
<comment type="catalytic activity">
    <reaction evidence="1">
        <text>ATP + protein L-histidine = ADP + protein N-phospho-L-histidine.</text>
        <dbReference type="EC" id="2.7.13.3"/>
    </reaction>
</comment>
<dbReference type="AlphaFoldDB" id="A0AA42IL56"/>
<reference evidence="8" key="1">
    <citation type="submission" date="2022-09" db="EMBL/GenBank/DDBJ databases">
        <title>Intensive care unit water sources are persistently colonized with multi-drug resistant bacteria and are the site of extensive horizontal gene transfer of antibiotic resistance genes.</title>
        <authorList>
            <person name="Diorio-Toth L."/>
        </authorList>
    </citation>
    <scope>NUCLEOTIDE SEQUENCE</scope>
    <source>
        <strain evidence="8">GD03863</strain>
    </source>
</reference>
<feature type="domain" description="Histidine kinase" evidence="7">
    <location>
        <begin position="16"/>
        <end position="243"/>
    </location>
</feature>